<dbReference type="Gene3D" id="3.30.565.10">
    <property type="entry name" value="Histidine kinase-like ATPase, C-terminal domain"/>
    <property type="match status" value="1"/>
</dbReference>
<keyword evidence="3" id="KW-0597">Phosphoprotein</keyword>
<dbReference type="InterPro" id="IPR035965">
    <property type="entry name" value="PAS-like_dom_sf"/>
</dbReference>
<evidence type="ECO:0000256" key="1">
    <source>
        <dbReference type="ARBA" id="ARBA00000085"/>
    </source>
</evidence>
<comment type="catalytic activity">
    <reaction evidence="1">
        <text>ATP + protein L-histidine = ADP + protein N-phospho-L-histidine.</text>
        <dbReference type="EC" id="2.7.13.3"/>
    </reaction>
</comment>
<feature type="transmembrane region" description="Helical" evidence="7">
    <location>
        <begin position="48"/>
        <end position="69"/>
    </location>
</feature>
<dbReference type="PANTHER" id="PTHR43711">
    <property type="entry name" value="TWO-COMPONENT HISTIDINE KINASE"/>
    <property type="match status" value="1"/>
</dbReference>
<evidence type="ECO:0000256" key="2">
    <source>
        <dbReference type="ARBA" id="ARBA00012438"/>
    </source>
</evidence>
<keyword evidence="5 9" id="KW-0418">Kinase</keyword>
<dbReference type="GO" id="GO:0000155">
    <property type="term" value="F:phosphorelay sensor kinase activity"/>
    <property type="evidence" value="ECO:0007669"/>
    <property type="project" value="InterPro"/>
</dbReference>
<dbReference type="SMART" id="SM00388">
    <property type="entry name" value="HisKA"/>
    <property type="match status" value="1"/>
</dbReference>
<dbReference type="EC" id="2.7.13.3" evidence="2"/>
<feature type="transmembrane region" description="Helical" evidence="7">
    <location>
        <begin position="75"/>
        <end position="95"/>
    </location>
</feature>
<name>A0A1J1AER4_9EURY</name>
<dbReference type="PRINTS" id="PR00344">
    <property type="entry name" value="BCTRLSENSOR"/>
</dbReference>
<dbReference type="Gene3D" id="3.30.450.20">
    <property type="entry name" value="PAS domain"/>
    <property type="match status" value="1"/>
</dbReference>
<dbReference type="Pfam" id="PF00512">
    <property type="entry name" value="HisKA"/>
    <property type="match status" value="1"/>
</dbReference>
<dbReference type="InterPro" id="IPR050736">
    <property type="entry name" value="Sensor_HK_Regulatory"/>
</dbReference>
<dbReference type="Pfam" id="PF16927">
    <property type="entry name" value="HisKA_7TM"/>
    <property type="match status" value="1"/>
</dbReference>
<feature type="domain" description="Histidine kinase" evidence="8">
    <location>
        <begin position="354"/>
        <end position="542"/>
    </location>
</feature>
<dbReference type="RefSeq" id="WP_233488540.1">
    <property type="nucleotide sequence ID" value="NZ_CP016804.1"/>
</dbReference>
<evidence type="ECO:0000256" key="3">
    <source>
        <dbReference type="ARBA" id="ARBA00022553"/>
    </source>
</evidence>
<dbReference type="CDD" id="cd00082">
    <property type="entry name" value="HisKA"/>
    <property type="match status" value="1"/>
</dbReference>
<feature type="transmembrane region" description="Helical" evidence="7">
    <location>
        <begin position="154"/>
        <end position="174"/>
    </location>
</feature>
<evidence type="ECO:0000256" key="6">
    <source>
        <dbReference type="ARBA" id="ARBA00023012"/>
    </source>
</evidence>
<dbReference type="SMART" id="SM00387">
    <property type="entry name" value="HATPase_c"/>
    <property type="match status" value="1"/>
</dbReference>
<keyword evidence="10" id="KW-1185">Reference proteome</keyword>
<dbReference type="SUPFAM" id="SSF55785">
    <property type="entry name" value="PYP-like sensor domain (PAS domain)"/>
    <property type="match status" value="1"/>
</dbReference>
<dbReference type="PANTHER" id="PTHR43711:SF1">
    <property type="entry name" value="HISTIDINE KINASE 1"/>
    <property type="match status" value="1"/>
</dbReference>
<dbReference type="InterPro" id="IPR004358">
    <property type="entry name" value="Sig_transdc_His_kin-like_C"/>
</dbReference>
<reference evidence="10" key="1">
    <citation type="submission" date="2016-08" db="EMBL/GenBank/DDBJ databases">
        <title>Discovery of first anaerobic lithoheterotrophic haloarchae widely represented in hypersaline habitats.</title>
        <authorList>
            <person name="Sorokin D.Y."/>
            <person name="Kublanov I.V."/>
            <person name="Roman P."/>
            <person name="Sinninghe Damste J.S."/>
            <person name="Golyshin P.N."/>
            <person name="Rojo D."/>
            <person name="Ciordia S."/>
            <person name="Mena Md.C."/>
            <person name="Ferrer M."/>
            <person name="Smedile F."/>
            <person name="Messina E."/>
            <person name="La Cono V."/>
            <person name="Yakimov M.M."/>
        </authorList>
    </citation>
    <scope>NUCLEOTIDE SEQUENCE [LARGE SCALE GENOMIC DNA]</scope>
    <source>
        <strain evidence="10">HSR6</strain>
    </source>
</reference>
<evidence type="ECO:0000259" key="8">
    <source>
        <dbReference type="PROSITE" id="PS50109"/>
    </source>
</evidence>
<dbReference type="InterPro" id="IPR031621">
    <property type="entry name" value="HisKA_7TM"/>
</dbReference>
<feature type="transmembrane region" description="Helical" evidence="7">
    <location>
        <begin position="186"/>
        <end position="211"/>
    </location>
</feature>
<evidence type="ECO:0000256" key="4">
    <source>
        <dbReference type="ARBA" id="ARBA00022679"/>
    </source>
</evidence>
<dbReference type="Pfam" id="PF02518">
    <property type="entry name" value="HATPase_c"/>
    <property type="match status" value="1"/>
</dbReference>
<feature type="transmembrane region" description="Helical" evidence="7">
    <location>
        <begin position="16"/>
        <end position="36"/>
    </location>
</feature>
<dbReference type="CDD" id="cd00075">
    <property type="entry name" value="HATPase"/>
    <property type="match status" value="1"/>
</dbReference>
<feature type="transmembrane region" description="Helical" evidence="7">
    <location>
        <begin position="217"/>
        <end position="235"/>
    </location>
</feature>
<organism evidence="9 10">
    <name type="scientific">Halodesulfurarchaeum formicicum</name>
    <dbReference type="NCBI Taxonomy" id="1873524"/>
    <lineage>
        <taxon>Archaea</taxon>
        <taxon>Methanobacteriati</taxon>
        <taxon>Methanobacteriota</taxon>
        <taxon>Stenosarchaea group</taxon>
        <taxon>Halobacteria</taxon>
        <taxon>Halobacteriales</taxon>
        <taxon>Halobacteriaceae</taxon>
        <taxon>Halodesulfurarchaeum</taxon>
    </lineage>
</organism>
<dbReference type="SUPFAM" id="SSF47384">
    <property type="entry name" value="Homodimeric domain of signal transducing histidine kinase"/>
    <property type="match status" value="1"/>
</dbReference>
<dbReference type="InterPro" id="IPR005467">
    <property type="entry name" value="His_kinase_dom"/>
</dbReference>
<dbReference type="SUPFAM" id="SSF55874">
    <property type="entry name" value="ATPase domain of HSP90 chaperone/DNA topoisomerase II/histidine kinase"/>
    <property type="match status" value="1"/>
</dbReference>
<dbReference type="InterPro" id="IPR003594">
    <property type="entry name" value="HATPase_dom"/>
</dbReference>
<keyword evidence="4" id="KW-0808">Transferase</keyword>
<dbReference type="Gene3D" id="1.10.287.130">
    <property type="match status" value="1"/>
</dbReference>
<feature type="transmembrane region" description="Helical" evidence="7">
    <location>
        <begin position="115"/>
        <end position="134"/>
    </location>
</feature>
<dbReference type="PROSITE" id="PS50109">
    <property type="entry name" value="HIS_KIN"/>
    <property type="match status" value="1"/>
</dbReference>
<dbReference type="KEGG" id="hhsr:HSR6_1974"/>
<dbReference type="AlphaFoldDB" id="A0A1J1AER4"/>
<dbReference type="EMBL" id="CP016804">
    <property type="protein sequence ID" value="APE96405.1"/>
    <property type="molecule type" value="Genomic_DNA"/>
</dbReference>
<gene>
    <name evidence="9" type="ORF">HSR6_1974</name>
</gene>
<dbReference type="InterPro" id="IPR036890">
    <property type="entry name" value="HATPase_C_sf"/>
</dbReference>
<evidence type="ECO:0000313" key="10">
    <source>
        <dbReference type="Proteomes" id="UP000186165"/>
    </source>
</evidence>
<dbReference type="GeneID" id="30418508"/>
<evidence type="ECO:0000313" key="9">
    <source>
        <dbReference type="EMBL" id="APE96405.1"/>
    </source>
</evidence>
<accession>A0A1J1AER4</accession>
<proteinExistence type="predicted"/>
<keyword evidence="7" id="KW-1133">Transmembrane helix</keyword>
<dbReference type="InterPro" id="IPR036097">
    <property type="entry name" value="HisK_dim/P_sf"/>
</dbReference>
<dbReference type="Proteomes" id="UP000186165">
    <property type="component" value="Chromosome"/>
</dbReference>
<evidence type="ECO:0000256" key="5">
    <source>
        <dbReference type="ARBA" id="ARBA00022777"/>
    </source>
</evidence>
<sequence>MTGTSAMTAGFGAVKLAYVAAFAAAAILTFGSLARIGDVQDADTRRGLAWLLAGSGSWAASTVGFLLAPGPTLSVAFHTIGLVIGLSTVGAWLYFTSAYTSRSVHRNPTLRRIALAVFLLVVAVKVTNPIHGLYYGIEVVQTPFPHVAIQNGVLHWTVMGASYALSAIGYFMLFERFEAVSFDTTPLLVLVGLTGLPIVLDIAGFTSPALIDVTYEPIGVAVFATGLFFVFLDQFQAVRVAGERDDPVVALDTDDRIHQFNQAAEQVFPDRLRGAIGEPLESVFPDLAASSEEKQLVEVTDTSGPQYYRVATTPFTGAQTHLGRLLVFTDVTQEERARRKQARQNERLDRFTSTVSHDLRNPLTVARGRLEIAAEETDSEHVETALSALERMETMIEDLLDLARHGQPIDETEPVSLSTAARDAWEMVKTREATLEVAGERTFEADPDRLASLFENLFRNAVEHAGPDVTVTVEPIEEGFAVGDDGPGIPPEERSKVLESGYSTADSGTGFGLAIVSEVADAHGWSVQVTASEAGGARFEFSGVN</sequence>
<protein>
    <recommendedName>
        <fullName evidence="2">histidine kinase</fullName>
        <ecNumber evidence="2">2.7.13.3</ecNumber>
    </recommendedName>
</protein>
<keyword evidence="6" id="KW-0902">Two-component regulatory system</keyword>
<keyword evidence="7" id="KW-0472">Membrane</keyword>
<dbReference type="InterPro" id="IPR003661">
    <property type="entry name" value="HisK_dim/P_dom"/>
</dbReference>
<evidence type="ECO:0000256" key="7">
    <source>
        <dbReference type="SAM" id="Phobius"/>
    </source>
</evidence>
<keyword evidence="7" id="KW-0812">Transmembrane</keyword>